<proteinExistence type="predicted"/>
<evidence type="ECO:0000313" key="2">
    <source>
        <dbReference type="EMBL" id="VFJ98895.1"/>
    </source>
</evidence>
<dbReference type="EMBL" id="CAADFG010000144">
    <property type="protein sequence ID" value="VFJ98659.1"/>
    <property type="molecule type" value="Genomic_DNA"/>
</dbReference>
<sequence length="130" mass="14095">MHDILELVEFGGLDAPAGEVELPDVSLGRIVVVVIVLWNGHGRASERGDEFIRLAGGDAAVDGRGVFEDQQGAGMLDVIRQEIPLAGREPFLHPCPDENPELPDDVLGPILEVVLELAVGKTKFFRFIQT</sequence>
<accession>A0A450V2E0</accession>
<reference evidence="2" key="1">
    <citation type="submission" date="2019-02" db="EMBL/GenBank/DDBJ databases">
        <authorList>
            <person name="Gruber-Vodicka R. H."/>
            <person name="Seah K. B. B."/>
        </authorList>
    </citation>
    <scope>NUCLEOTIDE SEQUENCE</scope>
    <source>
        <strain evidence="3">BECK_SA2B12</strain>
        <strain evidence="1">BECK_SA2B15</strain>
        <strain evidence="2">BECK_SA2B20</strain>
    </source>
</reference>
<evidence type="ECO:0000313" key="3">
    <source>
        <dbReference type="EMBL" id="VFK03713.1"/>
    </source>
</evidence>
<name>A0A450V2E0_9GAMM</name>
<dbReference type="AlphaFoldDB" id="A0A450V2E0"/>
<organism evidence="2">
    <name type="scientific">Candidatus Kentrum eta</name>
    <dbReference type="NCBI Taxonomy" id="2126337"/>
    <lineage>
        <taxon>Bacteria</taxon>
        <taxon>Pseudomonadati</taxon>
        <taxon>Pseudomonadota</taxon>
        <taxon>Gammaproteobacteria</taxon>
        <taxon>Candidatus Kentrum</taxon>
    </lineage>
</organism>
<evidence type="ECO:0000313" key="1">
    <source>
        <dbReference type="EMBL" id="VFJ98659.1"/>
    </source>
</evidence>
<gene>
    <name evidence="1" type="ORF">BECKH772A_GA0070896_101442</name>
    <name evidence="2" type="ORF">BECKH772B_GA0070898_101462</name>
    <name evidence="3" type="ORF">BECKH772C_GA0070978_101422</name>
</gene>
<dbReference type="EMBL" id="CAADFJ010000142">
    <property type="protein sequence ID" value="VFK03713.1"/>
    <property type="molecule type" value="Genomic_DNA"/>
</dbReference>
<protein>
    <submittedName>
        <fullName evidence="2">Uncharacterized protein</fullName>
    </submittedName>
</protein>
<dbReference type="EMBL" id="CAADFI010000146">
    <property type="protein sequence ID" value="VFJ98895.1"/>
    <property type="molecule type" value="Genomic_DNA"/>
</dbReference>